<dbReference type="Proteomes" id="UP000316092">
    <property type="component" value="Unassembled WGS sequence"/>
</dbReference>
<dbReference type="OrthoDB" id="72755at2"/>
<gene>
    <name evidence="1" type="ORF">FNU79_11255</name>
</gene>
<protein>
    <submittedName>
        <fullName evidence="1">Uncharacterized protein</fullName>
    </submittedName>
</protein>
<keyword evidence="2" id="KW-1185">Reference proteome</keyword>
<organism evidence="1 2">
    <name type="scientific">Deinococcus detaillensis</name>
    <dbReference type="NCBI Taxonomy" id="2592048"/>
    <lineage>
        <taxon>Bacteria</taxon>
        <taxon>Thermotogati</taxon>
        <taxon>Deinococcota</taxon>
        <taxon>Deinococci</taxon>
        <taxon>Deinococcales</taxon>
        <taxon>Deinococcaceae</taxon>
        <taxon>Deinococcus</taxon>
    </lineage>
</organism>
<evidence type="ECO:0000313" key="1">
    <source>
        <dbReference type="EMBL" id="TSA84528.1"/>
    </source>
</evidence>
<dbReference type="AlphaFoldDB" id="A0A553UWE0"/>
<sequence length="64" mass="7320">MLRAQLIDTIADKILKDLGFYEITAYAAHAEQMLVWERSPDNLWIAEGEEEAYHVEANLSEPSI</sequence>
<name>A0A553UWE0_9DEIO</name>
<dbReference type="RefSeq" id="WP_143720936.1">
    <property type="nucleotide sequence ID" value="NZ_VKDB01000011.1"/>
</dbReference>
<accession>A0A553UWE0</accession>
<comment type="caution">
    <text evidence="1">The sequence shown here is derived from an EMBL/GenBank/DDBJ whole genome shotgun (WGS) entry which is preliminary data.</text>
</comment>
<reference evidence="1 2" key="1">
    <citation type="submission" date="2019-07" db="EMBL/GenBank/DDBJ databases">
        <title>Deinococcus detaillus sp. nov., isolated from humus soil in Antarctica.</title>
        <authorList>
            <person name="Zhang K."/>
        </authorList>
    </citation>
    <scope>NUCLEOTIDE SEQUENCE [LARGE SCALE GENOMIC DNA]</scope>
    <source>
        <strain evidence="1 2">H1</strain>
    </source>
</reference>
<dbReference type="EMBL" id="VKDB01000011">
    <property type="protein sequence ID" value="TSA84528.1"/>
    <property type="molecule type" value="Genomic_DNA"/>
</dbReference>
<proteinExistence type="predicted"/>
<evidence type="ECO:0000313" key="2">
    <source>
        <dbReference type="Proteomes" id="UP000316092"/>
    </source>
</evidence>